<comment type="similarity">
    <text evidence="2 6">Belongs to the class-I pyridoxal-phosphate-dependent aminotransferase family.</text>
</comment>
<dbReference type="InterPro" id="IPR004839">
    <property type="entry name" value="Aminotransferase_I/II_large"/>
</dbReference>
<gene>
    <name evidence="8" type="ORF">ABID49_002075</name>
</gene>
<evidence type="ECO:0000256" key="6">
    <source>
        <dbReference type="RuleBase" id="RU000481"/>
    </source>
</evidence>
<reference evidence="8 9" key="1">
    <citation type="submission" date="2024-06" db="EMBL/GenBank/DDBJ databases">
        <title>Genomic Encyclopedia of Type Strains, Phase IV (KMG-IV): sequencing the most valuable type-strain genomes for metagenomic binning, comparative biology and taxonomic classification.</title>
        <authorList>
            <person name="Goeker M."/>
        </authorList>
    </citation>
    <scope>NUCLEOTIDE SEQUENCE [LARGE SCALE GENOMIC DNA]</scope>
    <source>
        <strain evidence="8 9">DSM 26128</strain>
    </source>
</reference>
<evidence type="ECO:0000259" key="7">
    <source>
        <dbReference type="Pfam" id="PF00155"/>
    </source>
</evidence>
<dbReference type="Pfam" id="PF00155">
    <property type="entry name" value="Aminotran_1_2"/>
    <property type="match status" value="1"/>
</dbReference>
<comment type="caution">
    <text evidence="8">The sequence shown here is derived from an EMBL/GenBank/DDBJ whole genome shotgun (WGS) entry which is preliminary data.</text>
</comment>
<dbReference type="InterPro" id="IPR015424">
    <property type="entry name" value="PyrdxlP-dep_Trfase"/>
</dbReference>
<evidence type="ECO:0000256" key="1">
    <source>
        <dbReference type="ARBA" id="ARBA00001933"/>
    </source>
</evidence>
<comment type="cofactor">
    <cofactor evidence="1 6">
        <name>pyridoxal 5'-phosphate</name>
        <dbReference type="ChEBI" id="CHEBI:597326"/>
    </cofactor>
</comment>
<dbReference type="Gene3D" id="3.90.1150.10">
    <property type="entry name" value="Aspartate Aminotransferase, domain 1"/>
    <property type="match status" value="1"/>
</dbReference>
<dbReference type="InterPro" id="IPR015421">
    <property type="entry name" value="PyrdxlP-dep_Trfase_major"/>
</dbReference>
<dbReference type="CDD" id="cd00609">
    <property type="entry name" value="AAT_like"/>
    <property type="match status" value="1"/>
</dbReference>
<name>A0ABV2GCX3_9BACL</name>
<dbReference type="Proteomes" id="UP001549099">
    <property type="component" value="Unassembled WGS sequence"/>
</dbReference>
<dbReference type="EMBL" id="JBEPLW010000017">
    <property type="protein sequence ID" value="MET3576160.1"/>
    <property type="molecule type" value="Genomic_DNA"/>
</dbReference>
<dbReference type="EC" id="2.6.1.-" evidence="6"/>
<dbReference type="PANTHER" id="PTHR46383:SF4">
    <property type="entry name" value="AMINOTRANSFERASE"/>
    <property type="match status" value="1"/>
</dbReference>
<dbReference type="InterPro" id="IPR050596">
    <property type="entry name" value="AspAT/PAT-like"/>
</dbReference>
<dbReference type="InterPro" id="IPR015422">
    <property type="entry name" value="PyrdxlP-dep_Trfase_small"/>
</dbReference>
<evidence type="ECO:0000256" key="3">
    <source>
        <dbReference type="ARBA" id="ARBA00022576"/>
    </source>
</evidence>
<keyword evidence="3 6" id="KW-0032">Aminotransferase</keyword>
<dbReference type="RefSeq" id="WP_354197959.1">
    <property type="nucleotide sequence ID" value="NZ_JBEPLW010000017.1"/>
</dbReference>
<keyword evidence="5" id="KW-0663">Pyridoxal phosphate</keyword>
<evidence type="ECO:0000256" key="2">
    <source>
        <dbReference type="ARBA" id="ARBA00007441"/>
    </source>
</evidence>
<evidence type="ECO:0000313" key="9">
    <source>
        <dbReference type="Proteomes" id="UP001549099"/>
    </source>
</evidence>
<dbReference type="SUPFAM" id="SSF53383">
    <property type="entry name" value="PLP-dependent transferases"/>
    <property type="match status" value="1"/>
</dbReference>
<evidence type="ECO:0000256" key="4">
    <source>
        <dbReference type="ARBA" id="ARBA00022679"/>
    </source>
</evidence>
<dbReference type="Gene3D" id="3.40.640.10">
    <property type="entry name" value="Type I PLP-dependent aspartate aminotransferase-like (Major domain)"/>
    <property type="match status" value="1"/>
</dbReference>
<dbReference type="PROSITE" id="PS00105">
    <property type="entry name" value="AA_TRANSFER_CLASS_1"/>
    <property type="match status" value="1"/>
</dbReference>
<dbReference type="PANTHER" id="PTHR46383">
    <property type="entry name" value="ASPARTATE AMINOTRANSFERASE"/>
    <property type="match status" value="1"/>
</dbReference>
<proteinExistence type="inferred from homology"/>
<evidence type="ECO:0000256" key="5">
    <source>
        <dbReference type="ARBA" id="ARBA00022898"/>
    </source>
</evidence>
<sequence length="398" mass="43706">MKNGLNEKAVNISVPGTRVFANKAAALPDGINLTLGEPDFPTPAPIKEAAIAAIRNDQTGYSHNAGLLRLRESVSAFFREEYGFLYNPDGEVLITTGASEGIDSTLRAILNEGDEVILPAPIYSGYEPVIHLAGAVPVYLDTSKTGFRPDPAELESLITDRTKAVLLNLPSNPTGVTLDKEEMDALVAVLERHDVFIISDEIYSQNTYGEPHVSFGSYPQIREKLILVHGVSKSHSMTGWRIGFVLGPEYLIETILKVHLSNSICASLPSQYAAIEALDHCRSLPAEMNKEYRKRRDAVVERLRQMGLDVILPTGAFYLFPSIKNTGLTSYEFAEKLLGQQHVAVVPGSSFTKYGEGFIRISYATSMNNLMEAMDRMAVFVKEHIQSATIPQEQASKS</sequence>
<protein>
    <recommendedName>
        <fullName evidence="6">Aminotransferase</fullName>
        <ecNumber evidence="6">2.6.1.-</ecNumber>
    </recommendedName>
</protein>
<dbReference type="PRINTS" id="PR00753">
    <property type="entry name" value="ACCSYNTHASE"/>
</dbReference>
<accession>A0ABV2GCX3</accession>
<feature type="domain" description="Aminotransferase class I/classII large" evidence="7">
    <location>
        <begin position="29"/>
        <end position="376"/>
    </location>
</feature>
<dbReference type="InterPro" id="IPR004838">
    <property type="entry name" value="NHTrfase_class1_PyrdxlP-BS"/>
</dbReference>
<organism evidence="8 9">
    <name type="scientific">Bhargavaea ullalensis</name>
    <dbReference type="NCBI Taxonomy" id="1265685"/>
    <lineage>
        <taxon>Bacteria</taxon>
        <taxon>Bacillati</taxon>
        <taxon>Bacillota</taxon>
        <taxon>Bacilli</taxon>
        <taxon>Bacillales</taxon>
        <taxon>Caryophanaceae</taxon>
        <taxon>Bhargavaea</taxon>
    </lineage>
</organism>
<evidence type="ECO:0000313" key="8">
    <source>
        <dbReference type="EMBL" id="MET3576160.1"/>
    </source>
</evidence>
<keyword evidence="9" id="KW-1185">Reference proteome</keyword>
<keyword evidence="4 6" id="KW-0808">Transferase</keyword>
<dbReference type="GO" id="GO:0008483">
    <property type="term" value="F:transaminase activity"/>
    <property type="evidence" value="ECO:0007669"/>
    <property type="project" value="UniProtKB-KW"/>
</dbReference>